<keyword evidence="3" id="KW-0378">Hydrolase</keyword>
<sequence length="284" mass="31093">MHGSRCWLKPRRLPASPTRGPVESSPLAQFGAQAMGNTDCHAVTGPNVAPTRKGHKVQLAVTALGPYVGTQAYHTSLSVDTVEFSFSQRGVVTTRNFQSHTHLRGGPHHIIDLGNSSLSGAQMAKAVRPFFKEQSYDLLRKNCNSFTDCALFFLLGRRLEAKYCELEQIATSADKLMGIVRVLSLGDYAPNPRANSFSIEDVIEKLGKLKMVGEDKENIGNRGYKPGQHVEVLSKMNKGWVSATVLTVTQAGAVTVLYEGGQHRKEIPSKELANVLRLYTAQDN</sequence>
<accession>A0A7S1MRE1</accession>
<evidence type="ECO:0000313" key="6">
    <source>
        <dbReference type="EMBL" id="CAD9139000.1"/>
    </source>
</evidence>
<evidence type="ECO:0000256" key="2">
    <source>
        <dbReference type="ARBA" id="ARBA00022670"/>
    </source>
</evidence>
<keyword evidence="2" id="KW-0645">Protease</keyword>
<organism evidence="6">
    <name type="scientific">Alexandrium catenella</name>
    <name type="common">Red tide dinoflagellate</name>
    <name type="synonym">Gonyaulax catenella</name>
    <dbReference type="NCBI Taxonomy" id="2925"/>
    <lineage>
        <taxon>Eukaryota</taxon>
        <taxon>Sar</taxon>
        <taxon>Alveolata</taxon>
        <taxon>Dinophyceae</taxon>
        <taxon>Gonyaulacales</taxon>
        <taxon>Pyrocystaceae</taxon>
        <taxon>Alexandrium</taxon>
    </lineage>
</organism>
<dbReference type="PROSITE" id="PS51858">
    <property type="entry name" value="PPPDE"/>
    <property type="match status" value="1"/>
</dbReference>
<evidence type="ECO:0000259" key="5">
    <source>
        <dbReference type="PROSITE" id="PS51858"/>
    </source>
</evidence>
<dbReference type="GO" id="GO:0008233">
    <property type="term" value="F:peptidase activity"/>
    <property type="evidence" value="ECO:0007669"/>
    <property type="project" value="UniProtKB-KW"/>
</dbReference>
<dbReference type="GO" id="GO:0006508">
    <property type="term" value="P:proteolysis"/>
    <property type="evidence" value="ECO:0007669"/>
    <property type="project" value="UniProtKB-KW"/>
</dbReference>
<evidence type="ECO:0000256" key="4">
    <source>
        <dbReference type="SAM" id="MobiDB-lite"/>
    </source>
</evidence>
<proteinExistence type="inferred from homology"/>
<dbReference type="InterPro" id="IPR008580">
    <property type="entry name" value="PPPDE_dom"/>
</dbReference>
<dbReference type="InterPro" id="IPR042266">
    <property type="entry name" value="PPPDE_sf"/>
</dbReference>
<dbReference type="AlphaFoldDB" id="A0A7S1MRE1"/>
<dbReference type="SMART" id="SM01179">
    <property type="entry name" value="DUF862"/>
    <property type="match status" value="1"/>
</dbReference>
<feature type="region of interest" description="Disordered" evidence="4">
    <location>
        <begin position="1"/>
        <end position="24"/>
    </location>
</feature>
<dbReference type="Pfam" id="PF05903">
    <property type="entry name" value="Peptidase_C97"/>
    <property type="match status" value="1"/>
</dbReference>
<feature type="domain" description="PPPDE" evidence="5">
    <location>
        <begin position="55"/>
        <end position="177"/>
    </location>
</feature>
<protein>
    <recommendedName>
        <fullName evidence="5">PPPDE domain-containing protein</fullName>
    </recommendedName>
</protein>
<evidence type="ECO:0000256" key="1">
    <source>
        <dbReference type="ARBA" id="ARBA00008140"/>
    </source>
</evidence>
<dbReference type="EMBL" id="HBGE01043070">
    <property type="protein sequence ID" value="CAD9139000.1"/>
    <property type="molecule type" value="Transcribed_RNA"/>
</dbReference>
<gene>
    <name evidence="6" type="ORF">ACAT0790_LOCUS25985</name>
</gene>
<reference evidence="6" key="1">
    <citation type="submission" date="2021-01" db="EMBL/GenBank/DDBJ databases">
        <authorList>
            <person name="Corre E."/>
            <person name="Pelletier E."/>
            <person name="Niang G."/>
            <person name="Scheremetjew M."/>
            <person name="Finn R."/>
            <person name="Kale V."/>
            <person name="Holt S."/>
            <person name="Cochrane G."/>
            <person name="Meng A."/>
            <person name="Brown T."/>
            <person name="Cohen L."/>
        </authorList>
    </citation>
    <scope>NUCLEOTIDE SEQUENCE</scope>
    <source>
        <strain evidence="6">OF101</strain>
    </source>
</reference>
<comment type="similarity">
    <text evidence="1">Belongs to the DeSI family.</text>
</comment>
<evidence type="ECO:0000256" key="3">
    <source>
        <dbReference type="ARBA" id="ARBA00022801"/>
    </source>
</evidence>
<name>A0A7S1MRE1_ALECA</name>
<dbReference type="Gene3D" id="3.90.1720.30">
    <property type="entry name" value="PPPDE domains"/>
    <property type="match status" value="1"/>
</dbReference>